<comment type="caution">
    <text evidence="2">The sequence shown here is derived from an EMBL/GenBank/DDBJ whole genome shotgun (WGS) entry which is preliminary data.</text>
</comment>
<keyword evidence="3" id="KW-1185">Reference proteome</keyword>
<evidence type="ECO:0008006" key="4">
    <source>
        <dbReference type="Google" id="ProtNLM"/>
    </source>
</evidence>
<evidence type="ECO:0000313" key="3">
    <source>
        <dbReference type="Proteomes" id="UP000033202"/>
    </source>
</evidence>
<evidence type="ECO:0000313" key="2">
    <source>
        <dbReference type="EMBL" id="GAO38803.1"/>
    </source>
</evidence>
<reference evidence="2 3" key="1">
    <citation type="submission" date="2015-04" db="EMBL/GenBank/DDBJ databases">
        <title>Whole genome shotgun sequence of Sphingomonas changbaiensis NBRC 104936.</title>
        <authorList>
            <person name="Katano-Makiyama Y."/>
            <person name="Hosoyama A."/>
            <person name="Hashimoto M."/>
            <person name="Noguchi M."/>
            <person name="Tsuchikane K."/>
            <person name="Ohji S."/>
            <person name="Yamazoe A."/>
            <person name="Ichikawa N."/>
            <person name="Kimura A."/>
            <person name="Fujita N."/>
        </authorList>
    </citation>
    <scope>NUCLEOTIDE SEQUENCE [LARGE SCALE GENOMIC DNA]</scope>
    <source>
        <strain evidence="2 3">NBRC 104936</strain>
    </source>
</reference>
<name>A0A0E9MMQ7_9SPHN</name>
<dbReference type="OrthoDB" id="7478510at2"/>
<dbReference type="AlphaFoldDB" id="A0A0E9MMQ7"/>
<proteinExistence type="predicted"/>
<feature type="compositionally biased region" description="Basic and acidic residues" evidence="1">
    <location>
        <begin position="109"/>
        <end position="165"/>
    </location>
</feature>
<organism evidence="2 3">
    <name type="scientific">Sphingomonas changbaiensis NBRC 104936</name>
    <dbReference type="NCBI Taxonomy" id="1219043"/>
    <lineage>
        <taxon>Bacteria</taxon>
        <taxon>Pseudomonadati</taxon>
        <taxon>Pseudomonadota</taxon>
        <taxon>Alphaproteobacteria</taxon>
        <taxon>Sphingomonadales</taxon>
        <taxon>Sphingomonadaceae</taxon>
        <taxon>Sphingomonas</taxon>
    </lineage>
</organism>
<dbReference type="RefSeq" id="WP_046347650.1">
    <property type="nucleotide sequence ID" value="NZ_BBWU01000020.1"/>
</dbReference>
<evidence type="ECO:0000256" key="1">
    <source>
        <dbReference type="SAM" id="MobiDB-lite"/>
    </source>
</evidence>
<accession>A0A0E9MMQ7</accession>
<gene>
    <name evidence="2" type="ORF">SCH01S_20_00100</name>
</gene>
<dbReference type="STRING" id="1219043.SCH01S_20_00100"/>
<sequence>MPRAQKLKVYCTPIGFHNAYVAAPSQKAALEAWGSDANLFARGVAEQVTDPTLMTEPLARPGKVIRKLRGTAEEQIAALPELPKAKSPKPTPRPSRAPVEEAEQALAELEERQRDERERLARREAELARERRALEERQRKELERASKARDRTEANYEKALAKWRG</sequence>
<dbReference type="EMBL" id="BBWU01000020">
    <property type="protein sequence ID" value="GAO38803.1"/>
    <property type="molecule type" value="Genomic_DNA"/>
</dbReference>
<protein>
    <recommendedName>
        <fullName evidence="4">Cell envelope biogenesis protein TolA</fullName>
    </recommendedName>
</protein>
<dbReference type="Proteomes" id="UP000033202">
    <property type="component" value="Unassembled WGS sequence"/>
</dbReference>
<feature type="region of interest" description="Disordered" evidence="1">
    <location>
        <begin position="77"/>
        <end position="165"/>
    </location>
</feature>